<sequence length="251" mass="28572">MKKIIYLLVFLFVCSGGFAQRNKKEVIYLKNGTVLKGQQTPVDDDKVAVQSGKNLWVFNYSEIDTITSNRMSQAYENKNAAYFLKTSVGILAGSSNNSKPTPFSFDASFNYRVLPKWYLGVGTGIDFLDESYLPVFGNLEFHFRESRFTPFIGLQAGYLVPLDDEVYSGGGVYYDYMPWSSSYYYNPVALESKGGLMVNPSFGFVSQLNPNLGLMLAFGYRYHELNFKGDNHYQLDREYNRLSIRLGILFN</sequence>
<evidence type="ECO:0008006" key="3">
    <source>
        <dbReference type="Google" id="ProtNLM"/>
    </source>
</evidence>
<dbReference type="OrthoDB" id="1117860at2"/>
<dbReference type="SUPFAM" id="SSF56925">
    <property type="entry name" value="OMPA-like"/>
    <property type="match status" value="1"/>
</dbReference>
<dbReference type="AlphaFoldDB" id="A0A0L8V215"/>
<keyword evidence="2" id="KW-1185">Reference proteome</keyword>
<proteinExistence type="predicted"/>
<accession>A0A0L8V215</accession>
<evidence type="ECO:0000313" key="1">
    <source>
        <dbReference type="EMBL" id="KOH42545.1"/>
    </source>
</evidence>
<comment type="caution">
    <text evidence="1">The sequence shown here is derived from an EMBL/GenBank/DDBJ whole genome shotgun (WGS) entry which is preliminary data.</text>
</comment>
<reference evidence="2" key="1">
    <citation type="submission" date="2015-07" db="EMBL/GenBank/DDBJ databases">
        <title>Genome sequencing of Sunxiuqinia dokdonensis strain SK.</title>
        <authorList>
            <person name="Ahn S."/>
            <person name="Kim B.-C."/>
        </authorList>
    </citation>
    <scope>NUCLEOTIDE SEQUENCE [LARGE SCALE GENOMIC DNA]</scope>
    <source>
        <strain evidence="2">SK</strain>
    </source>
</reference>
<name>A0A0L8V215_9BACT</name>
<dbReference type="EMBL" id="LGIA01000224">
    <property type="protein sequence ID" value="KOH42545.1"/>
    <property type="molecule type" value="Genomic_DNA"/>
</dbReference>
<dbReference type="InterPro" id="IPR011250">
    <property type="entry name" value="OMP/PagP_B-barrel"/>
</dbReference>
<dbReference type="Proteomes" id="UP000036958">
    <property type="component" value="Unassembled WGS sequence"/>
</dbReference>
<gene>
    <name evidence="1" type="ORF">NC99_46330</name>
</gene>
<organism evidence="1 2">
    <name type="scientific">Sunxiuqinia dokdonensis</name>
    <dbReference type="NCBI Taxonomy" id="1409788"/>
    <lineage>
        <taxon>Bacteria</taxon>
        <taxon>Pseudomonadati</taxon>
        <taxon>Bacteroidota</taxon>
        <taxon>Bacteroidia</taxon>
        <taxon>Marinilabiliales</taxon>
        <taxon>Prolixibacteraceae</taxon>
        <taxon>Sunxiuqinia</taxon>
    </lineage>
</organism>
<dbReference type="RefSeq" id="WP_053188958.1">
    <property type="nucleotide sequence ID" value="NZ_LGIA01000224.1"/>
</dbReference>
<protein>
    <recommendedName>
        <fullName evidence="3">Outer membrane protein beta-barrel domain-containing protein</fullName>
    </recommendedName>
</protein>
<evidence type="ECO:0000313" key="2">
    <source>
        <dbReference type="Proteomes" id="UP000036958"/>
    </source>
</evidence>
<dbReference type="STRING" id="1409788.NC99_46330"/>
<dbReference type="Gene3D" id="2.40.160.20">
    <property type="match status" value="1"/>
</dbReference>